<reference evidence="2 3" key="1">
    <citation type="submission" date="2014-10" db="EMBL/GenBank/DDBJ databases">
        <title>Draft genome of the hookworm Ancylostoma caninum.</title>
        <authorList>
            <person name="Mitreva M."/>
        </authorList>
    </citation>
    <scope>NUCLEOTIDE SEQUENCE [LARGE SCALE GENOMIC DNA]</scope>
    <source>
        <strain evidence="2 3">Baltimore</strain>
    </source>
</reference>
<name>A0A368G8W9_ANCCA</name>
<evidence type="ECO:0000313" key="3">
    <source>
        <dbReference type="Proteomes" id="UP000252519"/>
    </source>
</evidence>
<gene>
    <name evidence="2" type="ORF">ANCCAN_13929</name>
</gene>
<protein>
    <recommendedName>
        <fullName evidence="4">SCP domain-containing protein</fullName>
    </recommendedName>
</protein>
<dbReference type="EMBL" id="JOJR01000300">
    <property type="protein sequence ID" value="RCN40148.1"/>
    <property type="molecule type" value="Genomic_DNA"/>
</dbReference>
<comment type="caution">
    <text evidence="2">The sequence shown here is derived from an EMBL/GenBank/DDBJ whole genome shotgun (WGS) entry which is preliminary data.</text>
</comment>
<dbReference type="Pfam" id="PF17641">
    <property type="entry name" value="ASPRs"/>
    <property type="match status" value="1"/>
</dbReference>
<accession>A0A368G8W9</accession>
<feature type="chain" id="PRO_5017051211" description="SCP domain-containing protein" evidence="1">
    <location>
        <begin position="25"/>
        <end position="172"/>
    </location>
</feature>
<organism evidence="2 3">
    <name type="scientific">Ancylostoma caninum</name>
    <name type="common">Dog hookworm</name>
    <dbReference type="NCBI Taxonomy" id="29170"/>
    <lineage>
        <taxon>Eukaryota</taxon>
        <taxon>Metazoa</taxon>
        <taxon>Ecdysozoa</taxon>
        <taxon>Nematoda</taxon>
        <taxon>Chromadorea</taxon>
        <taxon>Rhabditida</taxon>
        <taxon>Rhabditina</taxon>
        <taxon>Rhabditomorpha</taxon>
        <taxon>Strongyloidea</taxon>
        <taxon>Ancylostomatidae</taxon>
        <taxon>Ancylostomatinae</taxon>
        <taxon>Ancylostoma</taxon>
    </lineage>
</organism>
<dbReference type="InterPro" id="IPR035109">
    <property type="entry name" value="ASPR"/>
</dbReference>
<keyword evidence="1" id="KW-0732">Signal</keyword>
<proteinExistence type="predicted"/>
<dbReference type="Proteomes" id="UP000252519">
    <property type="component" value="Unassembled WGS sequence"/>
</dbReference>
<evidence type="ECO:0008006" key="4">
    <source>
        <dbReference type="Google" id="ProtNLM"/>
    </source>
</evidence>
<sequence length="172" mass="19614">MALTMTFSTSLPLLVFCTIPMISALMEPTQGLEEPCDKILRRSRIRMRTVACPTNIKAPLLKEIPKKTNESLRYNCSLEEVANIMLHFGDDGLSVSRRMFPNAKVTEHLVFKKDRGQCAPIETGANKFVEDAMQKWSEELEKMKTQDLSEFGCNFYDDKVGDNNYELCCVFN</sequence>
<dbReference type="AlphaFoldDB" id="A0A368G8W9"/>
<evidence type="ECO:0000256" key="1">
    <source>
        <dbReference type="SAM" id="SignalP"/>
    </source>
</evidence>
<feature type="signal peptide" evidence="1">
    <location>
        <begin position="1"/>
        <end position="24"/>
    </location>
</feature>
<evidence type="ECO:0000313" key="2">
    <source>
        <dbReference type="EMBL" id="RCN40148.1"/>
    </source>
</evidence>
<keyword evidence="3" id="KW-1185">Reference proteome</keyword>